<sequence>MLLERFRTAKQAEVDALRLLADHGGMPAPLEGPRPDFLAALRGASGSPVVIEGRPLTVVAEYKRASPSRGIICESLEVEEVARQYAAAGAACLSILTEAAHFRGCLEYLERAAEAGLYAGARPPLLRKDFIFDPLQVAATAATPASALLLIVRLTPDVNTLRALREQAESHGMQAVVEVFDRDDLRIARESGARIIQVNARDLETLKTDRGAALNLAHACPPQKGETWIAASGIGRGEHLLAAAQAGFHAALVGSSLMEGAQPGRALSNLLEEAVNGARALGESREKPGEGGGHAH</sequence>
<dbReference type="CDD" id="cd00331">
    <property type="entry name" value="IGPS"/>
    <property type="match status" value="1"/>
</dbReference>
<dbReference type="AlphaFoldDB" id="A0A212LAT4"/>
<protein>
    <recommendedName>
        <fullName evidence="3">indole-3-glycerol-phosphate synthase</fullName>
        <ecNumber evidence="3">4.1.1.48</ecNumber>
    </recommendedName>
</protein>
<dbReference type="SUPFAM" id="SSF51366">
    <property type="entry name" value="Ribulose-phoshate binding barrel"/>
    <property type="match status" value="1"/>
</dbReference>
<dbReference type="InterPro" id="IPR013798">
    <property type="entry name" value="Indole-3-glycerol_P_synth_dom"/>
</dbReference>
<keyword evidence="7" id="KW-0057">Aromatic amino acid biosynthesis</keyword>
<comment type="pathway">
    <text evidence="2">Amino-acid biosynthesis; L-tryptophan biosynthesis; L-tryptophan from chorismate: step 4/5.</text>
</comment>
<feature type="domain" description="Indole-3-glycerol phosphate synthase" evidence="9">
    <location>
        <begin position="55"/>
        <end position="267"/>
    </location>
</feature>
<accession>A0A212LAT4</accession>
<keyword evidence="8 10" id="KW-0456">Lyase</keyword>
<evidence type="ECO:0000256" key="2">
    <source>
        <dbReference type="ARBA" id="ARBA00004696"/>
    </source>
</evidence>
<dbReference type="Pfam" id="PF00218">
    <property type="entry name" value="IGPS"/>
    <property type="match status" value="1"/>
</dbReference>
<evidence type="ECO:0000313" key="10">
    <source>
        <dbReference type="EMBL" id="SCM74692.1"/>
    </source>
</evidence>
<evidence type="ECO:0000256" key="3">
    <source>
        <dbReference type="ARBA" id="ARBA00012362"/>
    </source>
</evidence>
<dbReference type="GO" id="GO:0000162">
    <property type="term" value="P:L-tryptophan biosynthetic process"/>
    <property type="evidence" value="ECO:0007669"/>
    <property type="project" value="UniProtKB-UniPathway"/>
</dbReference>
<dbReference type="PANTHER" id="PTHR22854">
    <property type="entry name" value="TRYPTOPHAN BIOSYNTHESIS PROTEIN"/>
    <property type="match status" value="1"/>
</dbReference>
<evidence type="ECO:0000256" key="5">
    <source>
        <dbReference type="ARBA" id="ARBA00022793"/>
    </source>
</evidence>
<name>A0A212LAT4_9BACT</name>
<proteinExistence type="predicted"/>
<dbReference type="PANTHER" id="PTHR22854:SF2">
    <property type="entry name" value="INDOLE-3-GLYCEROL-PHOSPHATE SYNTHASE"/>
    <property type="match status" value="1"/>
</dbReference>
<keyword evidence="4" id="KW-0028">Amino-acid biosynthesis</keyword>
<evidence type="ECO:0000259" key="9">
    <source>
        <dbReference type="Pfam" id="PF00218"/>
    </source>
</evidence>
<dbReference type="UniPathway" id="UPA00035">
    <property type="reaction ID" value="UER00043"/>
</dbReference>
<dbReference type="InterPro" id="IPR013785">
    <property type="entry name" value="Aldolase_TIM"/>
</dbReference>
<dbReference type="EC" id="4.1.1.48" evidence="3"/>
<evidence type="ECO:0000256" key="4">
    <source>
        <dbReference type="ARBA" id="ARBA00022605"/>
    </source>
</evidence>
<gene>
    <name evidence="10" type="primary">trpC</name>
    <name evidence="10" type="ORF">KL86DES1_22096</name>
</gene>
<organism evidence="10">
    <name type="scientific">uncultured Desulfovibrio sp</name>
    <dbReference type="NCBI Taxonomy" id="167968"/>
    <lineage>
        <taxon>Bacteria</taxon>
        <taxon>Pseudomonadati</taxon>
        <taxon>Thermodesulfobacteriota</taxon>
        <taxon>Desulfovibrionia</taxon>
        <taxon>Desulfovibrionales</taxon>
        <taxon>Desulfovibrionaceae</taxon>
        <taxon>Desulfovibrio</taxon>
        <taxon>environmental samples</taxon>
    </lineage>
</organism>
<dbReference type="InterPro" id="IPR001468">
    <property type="entry name" value="Indole-3-GlycerolPSynthase_CS"/>
</dbReference>
<dbReference type="GO" id="GO:0004640">
    <property type="term" value="F:phosphoribosylanthranilate isomerase activity"/>
    <property type="evidence" value="ECO:0007669"/>
    <property type="project" value="TreeGrafter"/>
</dbReference>
<dbReference type="Gene3D" id="3.20.20.70">
    <property type="entry name" value="Aldolase class I"/>
    <property type="match status" value="1"/>
</dbReference>
<keyword evidence="5" id="KW-0210">Decarboxylase</keyword>
<comment type="catalytic activity">
    <reaction evidence="1">
        <text>1-(2-carboxyphenylamino)-1-deoxy-D-ribulose 5-phosphate + H(+) = (1S,2R)-1-C-(indol-3-yl)glycerol 3-phosphate + CO2 + H2O</text>
        <dbReference type="Rhea" id="RHEA:23476"/>
        <dbReference type="ChEBI" id="CHEBI:15377"/>
        <dbReference type="ChEBI" id="CHEBI:15378"/>
        <dbReference type="ChEBI" id="CHEBI:16526"/>
        <dbReference type="ChEBI" id="CHEBI:58613"/>
        <dbReference type="ChEBI" id="CHEBI:58866"/>
        <dbReference type="EC" id="4.1.1.48"/>
    </reaction>
</comment>
<keyword evidence="6" id="KW-0822">Tryptophan biosynthesis</keyword>
<dbReference type="InterPro" id="IPR011060">
    <property type="entry name" value="RibuloseP-bd_barrel"/>
</dbReference>
<dbReference type="EMBL" id="FMJC01000002">
    <property type="protein sequence ID" value="SCM74692.1"/>
    <property type="molecule type" value="Genomic_DNA"/>
</dbReference>
<reference evidence="10" key="1">
    <citation type="submission" date="2016-08" db="EMBL/GenBank/DDBJ databases">
        <authorList>
            <person name="Seilhamer J.J."/>
        </authorList>
    </citation>
    <scope>NUCLEOTIDE SEQUENCE</scope>
    <source>
        <strain evidence="10">86-1</strain>
    </source>
</reference>
<evidence type="ECO:0000256" key="6">
    <source>
        <dbReference type="ARBA" id="ARBA00022822"/>
    </source>
</evidence>
<evidence type="ECO:0000256" key="7">
    <source>
        <dbReference type="ARBA" id="ARBA00023141"/>
    </source>
</evidence>
<dbReference type="GO" id="GO:0004425">
    <property type="term" value="F:indole-3-glycerol-phosphate synthase activity"/>
    <property type="evidence" value="ECO:0007669"/>
    <property type="project" value="UniProtKB-EC"/>
</dbReference>
<dbReference type="RefSeq" id="WP_179981282.1">
    <property type="nucleotide sequence ID" value="NZ_LT608333.1"/>
</dbReference>
<dbReference type="PROSITE" id="PS00614">
    <property type="entry name" value="IGPS"/>
    <property type="match status" value="1"/>
</dbReference>
<dbReference type="InterPro" id="IPR045186">
    <property type="entry name" value="Indole-3-glycerol_P_synth"/>
</dbReference>
<evidence type="ECO:0000256" key="8">
    <source>
        <dbReference type="ARBA" id="ARBA00023239"/>
    </source>
</evidence>
<evidence type="ECO:0000256" key="1">
    <source>
        <dbReference type="ARBA" id="ARBA00001633"/>
    </source>
</evidence>